<keyword evidence="7" id="KW-0067">ATP-binding</keyword>
<dbReference type="PANTHER" id="PTHR12450:SF22">
    <property type="entry name" value="EXTRACELLULAR SERINE_THREONINE PROTEIN CG31145"/>
    <property type="match status" value="1"/>
</dbReference>
<dbReference type="GO" id="GO:0016773">
    <property type="term" value="F:phosphotransferase activity, alcohol group as acceptor"/>
    <property type="evidence" value="ECO:0007669"/>
    <property type="project" value="TreeGrafter"/>
</dbReference>
<feature type="binding site" evidence="7">
    <location>
        <position position="375"/>
    </location>
    <ligand>
        <name>ATP</name>
        <dbReference type="ChEBI" id="CHEBI:30616"/>
    </ligand>
</feature>
<protein>
    <recommendedName>
        <fullName evidence="9">FAM20 C-terminal domain-containing protein</fullName>
    </recommendedName>
</protein>
<accession>A0AAV2I743</accession>
<dbReference type="GO" id="GO:0005794">
    <property type="term" value="C:Golgi apparatus"/>
    <property type="evidence" value="ECO:0007669"/>
    <property type="project" value="UniProtKB-SubCell"/>
</dbReference>
<feature type="active site" evidence="6">
    <location>
        <position position="370"/>
    </location>
</feature>
<organism evidence="10 11">
    <name type="scientific">Lymnaea stagnalis</name>
    <name type="common">Great pond snail</name>
    <name type="synonym">Helix stagnalis</name>
    <dbReference type="NCBI Taxonomy" id="6523"/>
    <lineage>
        <taxon>Eukaryota</taxon>
        <taxon>Metazoa</taxon>
        <taxon>Spiralia</taxon>
        <taxon>Lophotrochozoa</taxon>
        <taxon>Mollusca</taxon>
        <taxon>Gastropoda</taxon>
        <taxon>Heterobranchia</taxon>
        <taxon>Euthyneura</taxon>
        <taxon>Panpulmonata</taxon>
        <taxon>Hygrophila</taxon>
        <taxon>Lymnaeoidea</taxon>
        <taxon>Lymnaeidae</taxon>
        <taxon>Lymnaea</taxon>
    </lineage>
</organism>
<dbReference type="Pfam" id="PF06702">
    <property type="entry name" value="Fam20C"/>
    <property type="match status" value="1"/>
</dbReference>
<dbReference type="EMBL" id="CAXITT010000497">
    <property type="protein sequence ID" value="CAL1542632.1"/>
    <property type="molecule type" value="Genomic_DNA"/>
</dbReference>
<evidence type="ECO:0000259" key="9">
    <source>
        <dbReference type="Pfam" id="PF06702"/>
    </source>
</evidence>
<feature type="binding site" evidence="7">
    <location>
        <position position="217"/>
    </location>
    <ligand>
        <name>ATP</name>
        <dbReference type="ChEBI" id="CHEBI:30616"/>
    </ligand>
</feature>
<evidence type="ECO:0000256" key="2">
    <source>
        <dbReference type="ARBA" id="ARBA00006557"/>
    </source>
</evidence>
<keyword evidence="8" id="KW-0479">Metal-binding</keyword>
<evidence type="ECO:0000313" key="11">
    <source>
        <dbReference type="Proteomes" id="UP001497497"/>
    </source>
</evidence>
<comment type="caution">
    <text evidence="10">The sequence shown here is derived from an EMBL/GenBank/DDBJ whole genome shotgun (WGS) entry which is preliminary data.</text>
</comment>
<dbReference type="InterPro" id="IPR009581">
    <property type="entry name" value="FAM20_C"/>
</dbReference>
<comment type="similarity">
    <text evidence="2">Belongs to the FAM20 family.</text>
</comment>
<evidence type="ECO:0000256" key="3">
    <source>
        <dbReference type="ARBA" id="ARBA00023034"/>
    </source>
</evidence>
<keyword evidence="3" id="KW-0333">Golgi apparatus</keyword>
<feature type="binding site" evidence="7">
    <location>
        <position position="390"/>
    </location>
    <ligand>
        <name>ATP</name>
        <dbReference type="ChEBI" id="CHEBI:30616"/>
    </ligand>
</feature>
<reference evidence="10 11" key="1">
    <citation type="submission" date="2024-04" db="EMBL/GenBank/DDBJ databases">
        <authorList>
            <consortium name="Genoscope - CEA"/>
            <person name="William W."/>
        </authorList>
    </citation>
    <scope>NUCLEOTIDE SEQUENCE [LARGE SCALE GENOMIC DNA]</scope>
</reference>
<evidence type="ECO:0000256" key="4">
    <source>
        <dbReference type="ARBA" id="ARBA00023157"/>
    </source>
</evidence>
<evidence type="ECO:0000256" key="5">
    <source>
        <dbReference type="ARBA" id="ARBA00023180"/>
    </source>
</evidence>
<evidence type="ECO:0000256" key="7">
    <source>
        <dbReference type="PIRSR" id="PIRSR624869-2"/>
    </source>
</evidence>
<dbReference type="AlphaFoldDB" id="A0AAV2I743"/>
<keyword evidence="8" id="KW-0464">Manganese</keyword>
<dbReference type="InterPro" id="IPR024869">
    <property type="entry name" value="FAM20"/>
</dbReference>
<keyword evidence="11" id="KW-1185">Reference proteome</keyword>
<evidence type="ECO:0000256" key="1">
    <source>
        <dbReference type="ARBA" id="ARBA00004555"/>
    </source>
</evidence>
<dbReference type="Proteomes" id="UP001497497">
    <property type="component" value="Unassembled WGS sequence"/>
</dbReference>
<dbReference type="GO" id="GO:0046872">
    <property type="term" value="F:metal ion binding"/>
    <property type="evidence" value="ECO:0007669"/>
    <property type="project" value="UniProtKB-KW"/>
</dbReference>
<feature type="binding site" evidence="7">
    <location>
        <begin position="296"/>
        <end position="299"/>
    </location>
    <ligand>
        <name>ATP</name>
        <dbReference type="ChEBI" id="CHEBI:30616"/>
    </ligand>
</feature>
<evidence type="ECO:0000313" key="10">
    <source>
        <dbReference type="EMBL" id="CAL1542632.1"/>
    </source>
</evidence>
<feature type="binding site" evidence="8">
    <location>
        <position position="390"/>
    </location>
    <ligand>
        <name>Mn(2+)</name>
        <dbReference type="ChEBI" id="CHEBI:29035"/>
    </ligand>
</feature>
<feature type="binding site" evidence="7">
    <location>
        <position position="180"/>
    </location>
    <ligand>
        <name>ATP</name>
        <dbReference type="ChEBI" id="CHEBI:30616"/>
    </ligand>
</feature>
<gene>
    <name evidence="10" type="ORF">GSLYS_00016166001</name>
</gene>
<comment type="subcellular location">
    <subcellularLocation>
        <location evidence="1">Golgi apparatus</location>
    </subcellularLocation>
</comment>
<feature type="domain" description="FAM20 C-terminal" evidence="9">
    <location>
        <begin position="264"/>
        <end position="478"/>
    </location>
</feature>
<sequence length="489" mass="55890">MTSPKLIALWITRRVGWKTVSGLLCVAVMTVFVVDNTQTVHQKIQRSAFFEAYMRLLAQQSSPKGCRANHSFREADMLLQLYNNISLGRVKRISIPELYHLGDAQNYTQFLNTLISKRKRGPLLQGYLNNTGGSTWDRFYKSISQYHLYHPYENNVINDLLKDVSTRPIVSSAFKGGGSQFKMLLTFDNGARGLFKPMRYPRGVDTFLNYFYFDDFERHTAEIAGYHLDKVLGFHRAPPTVGRVVNMTLDVLMHGTSEVKNKTYVSPDGNLCVHNHCRLHCDHICGSPELLEGSVSVFLPNETLSPRSLNTRHPYSPIWRRTIKAEWESDPTYCERRLKNNKNNTEYTSGRLLLDIIDMAILDFFTGNMDRHFYERFTEFGADTFLIHYDNGKGFGRAKDDCMTCLAPVQQCCMIRLSTLAKLVKLYQGPDSLGQVLRDSMTSDPLSPILLDHHLDALDRRVGIVLKTIHRCIKGKTSWSSVVIDDGYM</sequence>
<dbReference type="PANTHER" id="PTHR12450">
    <property type="entry name" value="DENTIN MATRIX PROTEIN 4 PROTEIN FAM20"/>
    <property type="match status" value="1"/>
</dbReference>
<keyword evidence="4" id="KW-1015">Disulfide bond</keyword>
<dbReference type="GO" id="GO:0005524">
    <property type="term" value="F:ATP binding"/>
    <property type="evidence" value="ECO:0007669"/>
    <property type="project" value="UniProtKB-KW"/>
</dbReference>
<name>A0AAV2I743_LYMST</name>
<keyword evidence="7" id="KW-0547">Nucleotide-binding</keyword>
<feature type="binding site" evidence="8">
    <location>
        <position position="217"/>
    </location>
    <ligand>
        <name>Mn(2+)</name>
        <dbReference type="ChEBI" id="CHEBI:29035"/>
    </ligand>
</feature>
<comment type="cofactor">
    <cofactor evidence="8">
        <name>Mn(2+)</name>
        <dbReference type="ChEBI" id="CHEBI:29035"/>
    </cofactor>
</comment>
<keyword evidence="5" id="KW-0325">Glycoprotein</keyword>
<evidence type="ECO:0000256" key="8">
    <source>
        <dbReference type="PIRSR" id="PIRSR624869-3"/>
    </source>
</evidence>
<feature type="binding site" evidence="7">
    <location>
        <position position="196"/>
    </location>
    <ligand>
        <name>ATP</name>
        <dbReference type="ChEBI" id="CHEBI:30616"/>
    </ligand>
</feature>
<proteinExistence type="inferred from homology"/>
<evidence type="ECO:0000256" key="6">
    <source>
        <dbReference type="PIRSR" id="PIRSR624869-1"/>
    </source>
</evidence>